<organism evidence="1 2">
    <name type="scientific">Gossypium klotzschianum</name>
    <dbReference type="NCBI Taxonomy" id="34286"/>
    <lineage>
        <taxon>Eukaryota</taxon>
        <taxon>Viridiplantae</taxon>
        <taxon>Streptophyta</taxon>
        <taxon>Embryophyta</taxon>
        <taxon>Tracheophyta</taxon>
        <taxon>Spermatophyta</taxon>
        <taxon>Magnoliopsida</taxon>
        <taxon>eudicotyledons</taxon>
        <taxon>Gunneridae</taxon>
        <taxon>Pentapetalae</taxon>
        <taxon>rosids</taxon>
        <taxon>malvids</taxon>
        <taxon>Malvales</taxon>
        <taxon>Malvaceae</taxon>
        <taxon>Malvoideae</taxon>
        <taxon>Gossypium</taxon>
    </lineage>
</organism>
<dbReference type="AlphaFoldDB" id="A0A7J8TQA7"/>
<dbReference type="OrthoDB" id="1932527at2759"/>
<dbReference type="EMBL" id="JABFAB010000001">
    <property type="protein sequence ID" value="MBA0640340.1"/>
    <property type="molecule type" value="Genomic_DNA"/>
</dbReference>
<protein>
    <recommendedName>
        <fullName evidence="3">Reverse transcriptase domain-containing protein</fullName>
    </recommendedName>
</protein>
<accession>A0A7J8TQA7</accession>
<evidence type="ECO:0008006" key="3">
    <source>
        <dbReference type="Google" id="ProtNLM"/>
    </source>
</evidence>
<evidence type="ECO:0000313" key="1">
    <source>
        <dbReference type="EMBL" id="MBA0640340.1"/>
    </source>
</evidence>
<reference evidence="1 2" key="1">
    <citation type="journal article" date="2019" name="Genome Biol. Evol.">
        <title>Insights into the evolution of the New World diploid cottons (Gossypium, subgenus Houzingenia) based on genome sequencing.</title>
        <authorList>
            <person name="Grover C.E."/>
            <person name="Arick M.A. 2nd"/>
            <person name="Thrash A."/>
            <person name="Conover J.L."/>
            <person name="Sanders W.S."/>
            <person name="Peterson D.G."/>
            <person name="Frelichowski J.E."/>
            <person name="Scheffler J.A."/>
            <person name="Scheffler B.E."/>
            <person name="Wendel J.F."/>
        </authorList>
    </citation>
    <scope>NUCLEOTIDE SEQUENCE [LARGE SCALE GENOMIC DNA]</scope>
    <source>
        <strain evidence="1">57</strain>
        <tissue evidence="1">Leaf</tissue>
    </source>
</reference>
<dbReference type="PANTHER" id="PTHR33116:SF86">
    <property type="entry name" value="REVERSE TRANSCRIPTASE DOMAIN-CONTAINING PROTEIN"/>
    <property type="match status" value="1"/>
</dbReference>
<feature type="non-terminal residue" evidence="1">
    <location>
        <position position="325"/>
    </location>
</feature>
<gene>
    <name evidence="1" type="ORF">Goklo_023288</name>
</gene>
<name>A0A7J8TQA7_9ROSI</name>
<comment type="caution">
    <text evidence="1">The sequence shown here is derived from an EMBL/GenBank/DDBJ whole genome shotgun (WGS) entry which is preliminary data.</text>
</comment>
<dbReference type="PANTHER" id="PTHR33116">
    <property type="entry name" value="REVERSE TRANSCRIPTASE ZINC-BINDING DOMAIN-CONTAINING PROTEIN-RELATED-RELATED"/>
    <property type="match status" value="1"/>
</dbReference>
<evidence type="ECO:0000313" key="2">
    <source>
        <dbReference type="Proteomes" id="UP000593573"/>
    </source>
</evidence>
<keyword evidence="2" id="KW-1185">Reference proteome</keyword>
<sequence length="325" mass="37438">MNDIEGDSFKPSRGIRQGDPLSPYLFLLCSEGLSTIMRLAVESRSLRGVTICRRGPMISHLMFANGCILFEEVVERAVVVIMEGLKEHEACSRQSKGLLKSGMCWRVGSGSRISIWNDVWVPGLEDGRLHGNGLGQHYNLVSALLDQYSREWKEEIITHIMSADEASKVLSIPLSCHWLEDKQAWRGESSGEYSVQSEYKLLLAECTQEDESLEHAFRDCQAVKEIWSMLDISWPTEMSCASYKQWMDWLFMNSSSDLCRIIIYAIWVIWSDRNKHVHERKIKQNIDMVRFIVSYLKELEAIKSHLSARCVQQERWRDVSLPTNQ</sequence>
<dbReference type="Proteomes" id="UP000593573">
    <property type="component" value="Unassembled WGS sequence"/>
</dbReference>
<proteinExistence type="predicted"/>